<dbReference type="Proteomes" id="UP001328107">
    <property type="component" value="Unassembled WGS sequence"/>
</dbReference>
<reference evidence="2" key="1">
    <citation type="submission" date="2022-10" db="EMBL/GenBank/DDBJ databases">
        <title>Genome assembly of Pristionchus species.</title>
        <authorList>
            <person name="Yoshida K."/>
            <person name="Sommer R.J."/>
        </authorList>
    </citation>
    <scope>NUCLEOTIDE SEQUENCE [LARGE SCALE GENOMIC DNA]</scope>
    <source>
        <strain evidence="2">RS5460</strain>
    </source>
</reference>
<organism evidence="1 2">
    <name type="scientific">Pristionchus mayeri</name>
    <dbReference type="NCBI Taxonomy" id="1317129"/>
    <lineage>
        <taxon>Eukaryota</taxon>
        <taxon>Metazoa</taxon>
        <taxon>Ecdysozoa</taxon>
        <taxon>Nematoda</taxon>
        <taxon>Chromadorea</taxon>
        <taxon>Rhabditida</taxon>
        <taxon>Rhabditina</taxon>
        <taxon>Diplogasteromorpha</taxon>
        <taxon>Diplogasteroidea</taxon>
        <taxon>Neodiplogasteridae</taxon>
        <taxon>Pristionchus</taxon>
    </lineage>
</organism>
<dbReference type="EMBL" id="BTRK01000003">
    <property type="protein sequence ID" value="GMR40030.1"/>
    <property type="molecule type" value="Genomic_DNA"/>
</dbReference>
<dbReference type="AlphaFoldDB" id="A0AAN4ZLW8"/>
<protein>
    <submittedName>
        <fullName evidence="1">Uncharacterized protein</fullName>
    </submittedName>
</protein>
<sequence length="119" mass="13340">MWKGVPRLGILPLCGTLPYYYDSDPSIVIGSHSCAGPLFDFDNGGTVSCAYSTPSSVLSTSNDCNVPVFNCPGCDSSKIRYFDYDADYYQIICESGLIQYTYYSRVRLPYLPEEEHVWC</sequence>
<comment type="caution">
    <text evidence="1">The sequence shown here is derived from an EMBL/GenBank/DDBJ whole genome shotgun (WGS) entry which is preliminary data.</text>
</comment>
<evidence type="ECO:0000313" key="1">
    <source>
        <dbReference type="EMBL" id="GMR40030.1"/>
    </source>
</evidence>
<keyword evidence="2" id="KW-1185">Reference proteome</keyword>
<evidence type="ECO:0000313" key="2">
    <source>
        <dbReference type="Proteomes" id="UP001328107"/>
    </source>
</evidence>
<accession>A0AAN4ZLW8</accession>
<name>A0AAN4ZLW8_9BILA</name>
<gene>
    <name evidence="1" type="ORF">PMAYCL1PPCAC_10225</name>
</gene>
<proteinExistence type="predicted"/>